<dbReference type="InterPro" id="IPR028601">
    <property type="entry name" value="NUBP1/Nbp35"/>
</dbReference>
<comment type="similarity">
    <text evidence="8">Belongs to the Mrp/NBP35 ATP-binding proteins family. NUBP1/NBP35 subfamily.</text>
</comment>
<evidence type="ECO:0000256" key="1">
    <source>
        <dbReference type="ARBA" id="ARBA00022485"/>
    </source>
</evidence>
<dbReference type="EMBL" id="JAGKQM010001371">
    <property type="protein sequence ID" value="KAH0851955.1"/>
    <property type="molecule type" value="Genomic_DNA"/>
</dbReference>
<evidence type="ECO:0000313" key="13">
    <source>
        <dbReference type="Proteomes" id="UP000824890"/>
    </source>
</evidence>
<comment type="caution">
    <text evidence="12">The sequence shown here is derived from an EMBL/GenBank/DDBJ whole genome shotgun (WGS) entry which is preliminary data.</text>
</comment>
<dbReference type="CDD" id="cd02037">
    <property type="entry name" value="Mrp_NBP35"/>
    <property type="match status" value="2"/>
</dbReference>
<reference evidence="12 13" key="1">
    <citation type="submission" date="2021-05" db="EMBL/GenBank/DDBJ databases">
        <title>Genome Assembly of Synthetic Allotetraploid Brassica napus Reveals Homoeologous Exchanges between Subgenomes.</title>
        <authorList>
            <person name="Davis J.T."/>
        </authorList>
    </citation>
    <scope>NUCLEOTIDE SEQUENCE [LARGE SCALE GENOMIC DNA]</scope>
    <source>
        <strain evidence="13">cv. Da-Ae</strain>
        <tissue evidence="12">Seedling</tissue>
    </source>
</reference>
<name>A0ABQ7XAA6_BRANA</name>
<dbReference type="InterPro" id="IPR038508">
    <property type="entry name" value="ArfGAP_dom_sf"/>
</dbReference>
<sequence>MGFNISRSTRSRRQLFTTTAISESDMENGDIPENANEHCPGPQSESAGKSDSCAGCPNQEACATAPKGPDPDLVAIAERMSTVKHKILVLSGKGGVGKSTFSAQLSFALAGMDHQVGLMDIDICGPSMPKMLGLEGHEIHQSNLGWSPVYVEENLGVMSIGFMLPNSDEAVVWRGPRKNALIKQFLKDVYWRDIDYLVVDAPPGTSDEHISIVQYLQATGIDGAIIVTTPQEVSLIDVRKEVSFCKKVGVPVLGVVENMSERMCREMGVPFLGKVPLDPQLCKAAEQGKSCFEGNNKCSVSAPALKSIIQKSIWLSRGCFDKCINLRRKLKLVQTYSFDSPLPRPCLLDSSVDSPSPRPTKKVCFDCGANNPTWASITYGIFLCVNCSSAHRNLVVLPSFDNDDLKSEIEGRRSSKTKEKPETLGSAIIGGLKGFFRHPHDVLAAIYRVDAQGNRKDQVAKLRNDTRDMLEVLVNKKLSFALAGMDHQVGLMDIDICGPSMPKILGLEGHEIHQSNLGWSPVYVEENLGVMSIGFMLPNSDEAVVWRGPRKNALIKQFLKDVYWRDIDYLVVDAPPGTSDEHISIVQYLQATGIDGAIIVTTPQEVSLIDVRKEVSFCKKVGVPVLGVVENMSGLSQPLADVKFMEIGSSLDVTQKVISCLRENAPELLNVLACSEVFDSSGGGAGKWECRFLGRCLWIHSFAKQRNKVSRALRGTTCEEHHTESPCFDDRVKFKTPTKQILWICR</sequence>
<evidence type="ECO:0000256" key="3">
    <source>
        <dbReference type="ARBA" id="ARBA00022723"/>
    </source>
</evidence>
<evidence type="ECO:0000256" key="2">
    <source>
        <dbReference type="ARBA" id="ARBA00022490"/>
    </source>
</evidence>
<comment type="subunit">
    <text evidence="8">Homodimer and homotetramer. Predominantly homodimeric.</text>
</comment>
<dbReference type="InterPro" id="IPR000808">
    <property type="entry name" value="Mrp-like_CS"/>
</dbReference>
<dbReference type="Pfam" id="PF01412">
    <property type="entry name" value="ArfGap"/>
    <property type="match status" value="1"/>
</dbReference>
<feature type="binding site" evidence="8">
    <location>
        <begin position="92"/>
        <end position="99"/>
    </location>
    <ligand>
        <name>ATP</name>
        <dbReference type="ChEBI" id="CHEBI:30616"/>
    </ligand>
</feature>
<evidence type="ECO:0000256" key="7">
    <source>
        <dbReference type="ARBA" id="ARBA00023014"/>
    </source>
</evidence>
<comment type="subcellular location">
    <subcellularLocation>
        <location evidence="8">Cytoplasm</location>
    </subcellularLocation>
</comment>
<evidence type="ECO:0000256" key="4">
    <source>
        <dbReference type="ARBA" id="ARBA00022741"/>
    </source>
</evidence>
<accession>A0ABQ7XAA6</accession>
<organism evidence="12 13">
    <name type="scientific">Brassica napus</name>
    <name type="common">Rape</name>
    <dbReference type="NCBI Taxonomy" id="3708"/>
    <lineage>
        <taxon>Eukaryota</taxon>
        <taxon>Viridiplantae</taxon>
        <taxon>Streptophyta</taxon>
        <taxon>Embryophyta</taxon>
        <taxon>Tracheophyta</taxon>
        <taxon>Spermatophyta</taxon>
        <taxon>Magnoliopsida</taxon>
        <taxon>eudicotyledons</taxon>
        <taxon>Gunneridae</taxon>
        <taxon>Pentapetalae</taxon>
        <taxon>rosids</taxon>
        <taxon>malvids</taxon>
        <taxon>Brassicales</taxon>
        <taxon>Brassicaceae</taxon>
        <taxon>Brassiceae</taxon>
        <taxon>Brassica</taxon>
    </lineage>
</organism>
<evidence type="ECO:0000256" key="8">
    <source>
        <dbReference type="HAMAP-Rule" id="MF_03038"/>
    </source>
</evidence>
<keyword evidence="6 8" id="KW-0408">Iron</keyword>
<feature type="binding site" evidence="8">
    <location>
        <position position="62"/>
    </location>
    <ligand>
        <name>[4Fe-4S] cluster</name>
        <dbReference type="ChEBI" id="CHEBI:49883"/>
        <label>1</label>
    </ligand>
</feature>
<dbReference type="SMART" id="SM00105">
    <property type="entry name" value="ArfGap"/>
    <property type="match status" value="1"/>
</dbReference>
<protein>
    <recommendedName>
        <fullName evidence="8">Cytosolic Fe-S cluster assembly factor NBP35</fullName>
    </recommendedName>
</protein>
<keyword evidence="2 8" id="KW-0963">Cytoplasm</keyword>
<dbReference type="Gene3D" id="3.40.50.300">
    <property type="entry name" value="P-loop containing nucleotide triphosphate hydrolases"/>
    <property type="match status" value="2"/>
</dbReference>
<dbReference type="Pfam" id="PF10609">
    <property type="entry name" value="ParA"/>
    <property type="match status" value="2"/>
</dbReference>
<comment type="cofactor">
    <cofactor evidence="8">
        <name>[4Fe-4S] cluster</name>
        <dbReference type="ChEBI" id="CHEBI:49883"/>
    </cofactor>
    <text evidence="8">Binds 3 [4Fe-4S] clusters per homodimer. Contains two stable clusters in the N-termini and one labile, bridging cluster between subunits of the homodimer.</text>
</comment>
<evidence type="ECO:0000259" key="11">
    <source>
        <dbReference type="PROSITE" id="PS50115"/>
    </source>
</evidence>
<dbReference type="Gene3D" id="1.10.220.150">
    <property type="entry name" value="Arf GTPase activating protein"/>
    <property type="match status" value="1"/>
</dbReference>
<dbReference type="InterPro" id="IPR019591">
    <property type="entry name" value="Mrp/NBP35_ATP-bd"/>
</dbReference>
<comment type="function">
    <text evidence="8">Component of the cytosolic iron-sulfur (Fe-S) protein assembly (CIA) machinery. Required for maturation of extramitochondrial Fe-S proteins. Functions as Fe-S scaffold, mediating the de novo assembly of an Fe-S cluster and its transfer to target apoproteins. Essential for embryo development.</text>
</comment>
<feature type="region of interest" description="Disordered" evidence="10">
    <location>
        <begin position="1"/>
        <end position="55"/>
    </location>
</feature>
<dbReference type="HAMAP" id="MF_03038">
    <property type="entry name" value="NUBP1"/>
    <property type="match status" value="1"/>
</dbReference>
<feature type="domain" description="Arf-GAP" evidence="11">
    <location>
        <begin position="327"/>
        <end position="424"/>
    </location>
</feature>
<dbReference type="InterPro" id="IPR033756">
    <property type="entry name" value="YlxH/NBP35"/>
</dbReference>
<proteinExistence type="inferred from homology"/>
<dbReference type="PANTHER" id="PTHR23264:SF37">
    <property type="entry name" value="CYTOSOLIC FE-S CLUSTER ASSEMBLY FACTOR NBP35"/>
    <property type="match status" value="1"/>
</dbReference>
<keyword evidence="4 8" id="KW-0547">Nucleotide-binding</keyword>
<comment type="miscellaneous">
    <text evidence="8">Although plant and algal NBP35 proteins lack the characteristic CXXC motif in the C-terminus, thought to be required for Fe-S cluster binding, they can bind a [4Fe-4S] cluster in the C-terminus. Also, in this linage, no CFD1 partner protein homolog as found in other eukaryotes can be found.</text>
</comment>
<dbReference type="InterPro" id="IPR037278">
    <property type="entry name" value="ARFGAP/RecO"/>
</dbReference>
<keyword evidence="9" id="KW-0862">Zinc</keyword>
<evidence type="ECO:0000256" key="5">
    <source>
        <dbReference type="ARBA" id="ARBA00022840"/>
    </source>
</evidence>
<dbReference type="Proteomes" id="UP000824890">
    <property type="component" value="Unassembled WGS sequence"/>
</dbReference>
<dbReference type="SUPFAM" id="SSF52540">
    <property type="entry name" value="P-loop containing nucleoside triphosphate hydrolases"/>
    <property type="match status" value="2"/>
</dbReference>
<feature type="binding site" evidence="8">
    <location>
        <position position="53"/>
    </location>
    <ligand>
        <name>[4Fe-4S] cluster</name>
        <dbReference type="ChEBI" id="CHEBI:49883"/>
        <label>1</label>
    </ligand>
</feature>
<evidence type="ECO:0000256" key="6">
    <source>
        <dbReference type="ARBA" id="ARBA00023004"/>
    </source>
</evidence>
<keyword evidence="13" id="KW-1185">Reference proteome</keyword>
<dbReference type="SUPFAM" id="SSF57863">
    <property type="entry name" value="ArfGap/RecO-like zinc finger"/>
    <property type="match status" value="1"/>
</dbReference>
<evidence type="ECO:0000313" key="12">
    <source>
        <dbReference type="EMBL" id="KAH0851955.1"/>
    </source>
</evidence>
<dbReference type="PRINTS" id="PR00405">
    <property type="entry name" value="REVINTRACTNG"/>
</dbReference>
<keyword evidence="7 8" id="KW-0411">Iron-sulfur</keyword>
<evidence type="ECO:0000256" key="10">
    <source>
        <dbReference type="SAM" id="MobiDB-lite"/>
    </source>
</evidence>
<keyword evidence="1 8" id="KW-0004">4Fe-4S</keyword>
<feature type="compositionally biased region" description="Polar residues" evidence="10">
    <location>
        <begin position="1"/>
        <end position="22"/>
    </location>
</feature>
<keyword evidence="5 8" id="KW-0067">ATP-binding</keyword>
<dbReference type="PROSITE" id="PS50115">
    <property type="entry name" value="ARFGAP"/>
    <property type="match status" value="1"/>
</dbReference>
<dbReference type="InterPro" id="IPR027417">
    <property type="entry name" value="P-loop_NTPase"/>
</dbReference>
<dbReference type="InterPro" id="IPR001164">
    <property type="entry name" value="ArfGAP_dom"/>
</dbReference>
<gene>
    <name evidence="8" type="primary">NBP35</name>
    <name evidence="12" type="ORF">HID58_094347</name>
</gene>
<keyword evidence="9" id="KW-0863">Zinc-finger</keyword>
<dbReference type="HAMAP" id="MF_02040">
    <property type="entry name" value="Mrp_NBP35"/>
    <property type="match status" value="2"/>
</dbReference>
<evidence type="ECO:0000256" key="9">
    <source>
        <dbReference type="PROSITE-ProRule" id="PRU00288"/>
    </source>
</evidence>
<keyword evidence="3 8" id="KW-0479">Metal-binding</keyword>
<feature type="binding site" evidence="8">
    <location>
        <position position="56"/>
    </location>
    <ligand>
        <name>[4Fe-4S] cluster</name>
        <dbReference type="ChEBI" id="CHEBI:49883"/>
        <label>1</label>
    </ligand>
</feature>
<dbReference type="PANTHER" id="PTHR23264">
    <property type="entry name" value="NUCLEOTIDE-BINDING PROTEIN NBP35 YEAST -RELATED"/>
    <property type="match status" value="1"/>
</dbReference>
<dbReference type="PROSITE" id="PS01215">
    <property type="entry name" value="MRP"/>
    <property type="match status" value="2"/>
</dbReference>
<feature type="binding site" evidence="8">
    <location>
        <position position="39"/>
    </location>
    <ligand>
        <name>[4Fe-4S] cluster</name>
        <dbReference type="ChEBI" id="CHEBI:49883"/>
        <label>1</label>
    </ligand>
</feature>